<feature type="region of interest" description="Disordered" evidence="1">
    <location>
        <begin position="1"/>
        <end position="57"/>
    </location>
</feature>
<protein>
    <submittedName>
        <fullName evidence="2">Uncharacterized protein</fullName>
    </submittedName>
</protein>
<dbReference type="EMBL" id="CP159373">
    <property type="protein sequence ID" value="XCN74563.1"/>
    <property type="molecule type" value="Genomic_DNA"/>
</dbReference>
<evidence type="ECO:0000313" key="2">
    <source>
        <dbReference type="EMBL" id="XCN74563.1"/>
    </source>
</evidence>
<dbReference type="AlphaFoldDB" id="A0AAU8M006"/>
<sequence length="78" mass="8473">MKRKWITNYTGRIPSARGKTLTANPSRSGGNHPEAGKSRSVAGENHSAAGKSHSVVGENDSVALQRHFLPLHPLIFRE</sequence>
<proteinExistence type="predicted"/>
<accession>A0AAU8M006</accession>
<reference evidence="2" key="2">
    <citation type="submission" date="2024-06" db="EMBL/GenBank/DDBJ databases">
        <authorList>
            <person name="Plum-Jensen L.E."/>
            <person name="Schramm A."/>
            <person name="Marshall I.P.G."/>
        </authorList>
    </citation>
    <scope>NUCLEOTIDE SEQUENCE</scope>
    <source>
        <strain evidence="2">Rat1</strain>
    </source>
</reference>
<evidence type="ECO:0000256" key="1">
    <source>
        <dbReference type="SAM" id="MobiDB-lite"/>
    </source>
</evidence>
<name>A0AAU8M006_9BACT</name>
<reference evidence="2" key="1">
    <citation type="journal article" date="2024" name="Syst. Appl. Microbiol.">
        <title>First single-strain enrichments of Electrothrix cable bacteria, description of E. aestuarii sp. nov. and E. rattekaaiensis sp. nov., and proposal of a cable bacteria taxonomy following the rules of the SeqCode.</title>
        <authorList>
            <person name="Plum-Jensen L.E."/>
            <person name="Schramm A."/>
            <person name="Marshall I.P.G."/>
        </authorList>
    </citation>
    <scope>NUCLEOTIDE SEQUENCE</scope>
    <source>
        <strain evidence="2">Rat1</strain>
    </source>
</reference>
<gene>
    <name evidence="2" type="ORF">Q3M24_07415</name>
</gene>
<organism evidence="2">
    <name type="scientific">Candidatus Electrothrix aestuarii</name>
    <dbReference type="NCBI Taxonomy" id="3062594"/>
    <lineage>
        <taxon>Bacteria</taxon>
        <taxon>Pseudomonadati</taxon>
        <taxon>Thermodesulfobacteriota</taxon>
        <taxon>Desulfobulbia</taxon>
        <taxon>Desulfobulbales</taxon>
        <taxon>Desulfobulbaceae</taxon>
        <taxon>Candidatus Electrothrix</taxon>
    </lineage>
</organism>
<dbReference type="KEGG" id="eaj:Q3M24_07415"/>